<dbReference type="Proteomes" id="UP001058650">
    <property type="component" value="Chromosome"/>
</dbReference>
<keyword evidence="6" id="KW-0594">Phospholipid biosynthesis</keyword>
<dbReference type="InterPro" id="IPR008205">
    <property type="entry name" value="GGGP_HepGP_synthase"/>
</dbReference>
<keyword evidence="5" id="KW-0443">Lipid metabolism</keyword>
<proteinExistence type="predicted"/>
<protein>
    <submittedName>
        <fullName evidence="9">Heptaprenylglyceryl phosphate synthase</fullName>
        <ecNumber evidence="9">2.5.1.n9</ecNumber>
    </submittedName>
</protein>
<dbReference type="RefSeq" id="WP_132221125.1">
    <property type="nucleotide sequence ID" value="NZ_CP103866.1"/>
</dbReference>
<evidence type="ECO:0000313" key="10">
    <source>
        <dbReference type="Proteomes" id="UP001058650"/>
    </source>
</evidence>
<dbReference type="NCBIfam" id="NF003199">
    <property type="entry name" value="PRK04169.1-3"/>
    <property type="match status" value="1"/>
</dbReference>
<keyword evidence="3" id="KW-0479">Metal-binding</keyword>
<evidence type="ECO:0000313" key="9">
    <source>
        <dbReference type="EMBL" id="UWE03185.1"/>
    </source>
</evidence>
<dbReference type="InterPro" id="IPR039074">
    <property type="entry name" value="GGGP/HepGP_synthase_I"/>
</dbReference>
<keyword evidence="10" id="KW-1185">Reference proteome</keyword>
<gene>
    <name evidence="9" type="ORF">NYR52_13860</name>
</gene>
<dbReference type="EMBL" id="CP103866">
    <property type="protein sequence ID" value="UWE03185.1"/>
    <property type="molecule type" value="Genomic_DNA"/>
</dbReference>
<keyword evidence="2 9" id="KW-0808">Transferase</keyword>
<keyword evidence="1" id="KW-0444">Lipid biosynthesis</keyword>
<evidence type="ECO:0000256" key="2">
    <source>
        <dbReference type="ARBA" id="ARBA00022679"/>
    </source>
</evidence>
<dbReference type="GO" id="GO:0016740">
    <property type="term" value="F:transferase activity"/>
    <property type="evidence" value="ECO:0007669"/>
    <property type="project" value="UniProtKB-KW"/>
</dbReference>
<organism evidence="9 10">
    <name type="scientific">Laceyella sacchari</name>
    <name type="common">Thermoactinomyces thalpophilus</name>
    <dbReference type="NCBI Taxonomy" id="37482"/>
    <lineage>
        <taxon>Bacteria</taxon>
        <taxon>Bacillati</taxon>
        <taxon>Bacillota</taxon>
        <taxon>Bacilli</taxon>
        <taxon>Bacillales</taxon>
        <taxon>Thermoactinomycetaceae</taxon>
        <taxon>Laceyella</taxon>
    </lineage>
</organism>
<comment type="catalytic activity">
    <reaction evidence="8">
        <text>sn-glycerol 1-phosphate + all-trans-heptaprenyl diphosphate = 3-heptaprenyl-sn-glycero-1-phosphate + diphosphate</text>
        <dbReference type="Rhea" id="RHEA:33495"/>
        <dbReference type="ChEBI" id="CHEBI:33019"/>
        <dbReference type="ChEBI" id="CHEBI:57685"/>
        <dbReference type="ChEBI" id="CHEBI:58206"/>
        <dbReference type="ChEBI" id="CHEBI:64781"/>
        <dbReference type="EC" id="2.5.1.n9"/>
    </reaction>
</comment>
<accession>A0ABY5U3G0</accession>
<evidence type="ECO:0000256" key="6">
    <source>
        <dbReference type="ARBA" id="ARBA00023209"/>
    </source>
</evidence>
<evidence type="ECO:0000256" key="7">
    <source>
        <dbReference type="ARBA" id="ARBA00023264"/>
    </source>
</evidence>
<dbReference type="CDD" id="cd02812">
    <property type="entry name" value="PcrB_like"/>
    <property type="match status" value="1"/>
</dbReference>
<dbReference type="EC" id="2.5.1.n9" evidence="9"/>
<name>A0ABY5U3G0_LACSH</name>
<sequence>MTILRERAARWRHVFKLDPNRTISDLALKLVCNAGTDAIIVGGTDGITFKNTRDLLHRVREYGVLCVQEVSEINAVVPGFDGYLIPTVINTKEARWIHGAHVDALRRYGDLIPWDKVLLLGYTVLNPEAKVARLTQAETACTEEQMVAYARLVEHLFCWPVLYIEYSGRFGDMALVDAAQRVCRKSRIFYGGGITTKEQTVAAAELADTVVVGNLIYTHAERAAKTVKWVKETNRKGDQRVKNR</sequence>
<evidence type="ECO:0000256" key="8">
    <source>
        <dbReference type="ARBA" id="ARBA00048318"/>
    </source>
</evidence>
<dbReference type="NCBIfam" id="TIGR01768">
    <property type="entry name" value="GGGP-family"/>
    <property type="match status" value="1"/>
</dbReference>
<keyword evidence="4" id="KW-0460">Magnesium</keyword>
<evidence type="ECO:0000256" key="1">
    <source>
        <dbReference type="ARBA" id="ARBA00022516"/>
    </source>
</evidence>
<dbReference type="Gene3D" id="3.20.20.390">
    <property type="entry name" value="FMN-linked oxidoreductases"/>
    <property type="match status" value="1"/>
</dbReference>
<keyword evidence="7" id="KW-1208">Phospholipid metabolism</keyword>
<evidence type="ECO:0000256" key="5">
    <source>
        <dbReference type="ARBA" id="ARBA00023098"/>
    </source>
</evidence>
<dbReference type="PANTHER" id="PTHR40029:SF2">
    <property type="entry name" value="HEPTAPRENYLGLYCERYL PHOSPHATE SYNTHASE"/>
    <property type="match status" value="1"/>
</dbReference>
<evidence type="ECO:0000256" key="3">
    <source>
        <dbReference type="ARBA" id="ARBA00022723"/>
    </source>
</evidence>
<dbReference type="InterPro" id="IPR038597">
    <property type="entry name" value="GGGP/HepGP_synthase_sf"/>
</dbReference>
<dbReference type="SUPFAM" id="SSF51395">
    <property type="entry name" value="FMN-linked oxidoreductases"/>
    <property type="match status" value="1"/>
</dbReference>
<reference evidence="9" key="1">
    <citation type="submission" date="2022-08" db="EMBL/GenBank/DDBJ databases">
        <title>The complete genome sequence of the thermophilic bacterium Laceyella sacchari FBKL4.010 reveals the basis for tetramethylpyrazine biosynthesis in Moutai-flavor Daqu.</title>
        <authorList>
            <person name="Li D."/>
            <person name="Huang W."/>
            <person name="Wang C."/>
            <person name="Qiu S."/>
        </authorList>
    </citation>
    <scope>NUCLEOTIDE SEQUENCE</scope>
    <source>
        <strain evidence="9">FBKL4.014</strain>
    </source>
</reference>
<dbReference type="PANTHER" id="PTHR40029">
    <property type="match status" value="1"/>
</dbReference>
<dbReference type="Pfam" id="PF01884">
    <property type="entry name" value="PcrB"/>
    <property type="match status" value="1"/>
</dbReference>
<evidence type="ECO:0000256" key="4">
    <source>
        <dbReference type="ARBA" id="ARBA00022842"/>
    </source>
</evidence>